<organism evidence="3 4">
    <name type="scientific">Anaerosphaera multitolerans</name>
    <dbReference type="NCBI Taxonomy" id="2487351"/>
    <lineage>
        <taxon>Bacteria</taxon>
        <taxon>Bacillati</taxon>
        <taxon>Bacillota</taxon>
        <taxon>Tissierellia</taxon>
        <taxon>Tissierellales</taxon>
        <taxon>Peptoniphilaceae</taxon>
        <taxon>Anaerosphaera</taxon>
    </lineage>
</organism>
<sequence>MFVKENTFGRRLYSLGKAYRNLYYGIRAMPKLKKFISSGLLTEKFKERIMLAVTEVNGCFMCSYAHTEMALESGLSKGEIDNILNSVLGDVPKDEQEGILFSQYYANNRGAVSLTAWEKIINDYGKDKALGILSAIQVIMMGNTFGIPLGSLIARFKKGDKYVIDERSSLPYEISMVVLFILSLPIALIHAIVGNLFNFSPLEFKD</sequence>
<dbReference type="GO" id="GO:0051920">
    <property type="term" value="F:peroxiredoxin activity"/>
    <property type="evidence" value="ECO:0007669"/>
    <property type="project" value="InterPro"/>
</dbReference>
<dbReference type="InterPro" id="IPR029032">
    <property type="entry name" value="AhpD-like"/>
</dbReference>
<dbReference type="OrthoDB" id="9801997at2"/>
<dbReference type="Gene3D" id="1.20.1290.10">
    <property type="entry name" value="AhpD-like"/>
    <property type="match status" value="1"/>
</dbReference>
<feature type="transmembrane region" description="Helical" evidence="1">
    <location>
        <begin position="129"/>
        <end position="154"/>
    </location>
</feature>
<dbReference type="AlphaFoldDB" id="A0A437S7U4"/>
<keyword evidence="1" id="KW-0812">Transmembrane</keyword>
<feature type="domain" description="Carboxymuconolactone decarboxylase-like" evidence="2">
    <location>
        <begin position="38"/>
        <end position="85"/>
    </location>
</feature>
<dbReference type="EMBL" id="RLIH01000005">
    <property type="protein sequence ID" value="RVU54988.1"/>
    <property type="molecule type" value="Genomic_DNA"/>
</dbReference>
<proteinExistence type="predicted"/>
<evidence type="ECO:0000259" key="2">
    <source>
        <dbReference type="Pfam" id="PF02627"/>
    </source>
</evidence>
<protein>
    <submittedName>
        <fullName evidence="3">Carboxymuconolactone decarboxylase family protein</fullName>
    </submittedName>
</protein>
<evidence type="ECO:0000256" key="1">
    <source>
        <dbReference type="SAM" id="Phobius"/>
    </source>
</evidence>
<dbReference type="Proteomes" id="UP000288812">
    <property type="component" value="Unassembled WGS sequence"/>
</dbReference>
<keyword evidence="4" id="KW-1185">Reference proteome</keyword>
<accession>A0A437S7U4</accession>
<dbReference type="RefSeq" id="WP_127724370.1">
    <property type="nucleotide sequence ID" value="NZ_RLIH01000005.1"/>
</dbReference>
<dbReference type="Pfam" id="PF02627">
    <property type="entry name" value="CMD"/>
    <property type="match status" value="1"/>
</dbReference>
<feature type="transmembrane region" description="Helical" evidence="1">
    <location>
        <begin position="174"/>
        <end position="197"/>
    </location>
</feature>
<gene>
    <name evidence="3" type="ORF">EF514_05235</name>
</gene>
<reference evidence="3 4" key="1">
    <citation type="submission" date="2018-11" db="EMBL/GenBank/DDBJ databases">
        <title>Genome sequencing and assembly of Anaerosphaera sp. nov., GS7-6-2.</title>
        <authorList>
            <person name="Rettenmaier R."/>
            <person name="Liebl W."/>
            <person name="Zverlov V."/>
        </authorList>
    </citation>
    <scope>NUCLEOTIDE SEQUENCE [LARGE SCALE GENOMIC DNA]</scope>
    <source>
        <strain evidence="3 4">GS7-6-2</strain>
    </source>
</reference>
<name>A0A437S7U4_9FIRM</name>
<keyword evidence="1" id="KW-1133">Transmembrane helix</keyword>
<evidence type="ECO:0000313" key="3">
    <source>
        <dbReference type="EMBL" id="RVU54988.1"/>
    </source>
</evidence>
<dbReference type="InterPro" id="IPR003779">
    <property type="entry name" value="CMD-like"/>
</dbReference>
<keyword evidence="1" id="KW-0472">Membrane</keyword>
<comment type="caution">
    <text evidence="3">The sequence shown here is derived from an EMBL/GenBank/DDBJ whole genome shotgun (WGS) entry which is preliminary data.</text>
</comment>
<dbReference type="SUPFAM" id="SSF69118">
    <property type="entry name" value="AhpD-like"/>
    <property type="match status" value="1"/>
</dbReference>
<evidence type="ECO:0000313" key="4">
    <source>
        <dbReference type="Proteomes" id="UP000288812"/>
    </source>
</evidence>